<dbReference type="EMBL" id="VSWD01000005">
    <property type="protein sequence ID" value="KAK3102281.1"/>
    <property type="molecule type" value="Genomic_DNA"/>
</dbReference>
<sequence length="441" mass="50664">MGNRCRLWTAICHASSKWCGYPGLRAHNPFTSPITQRSRRTYNCGVKQPLHWYSSSLEETRAKSGTVTRSLNRPDNHLFPTNRILISKDSSAQVESRVAQDAMANSTDILWKMLVEGANTTIERSEFSEMLNTLSLWENILGSKTSQIPTNLEDYHSQWIYLLKTFPINGLSKHQFQNLLNPLTYEVSTISAHFIDFSKLFWPFIYELCDNNQKLAIVGMTGESMNQMNQKTTFFEELSKIQNMKIPADENKIIYSFDDEELVRGMHRTGLETFDKDFVKNGSHLFTKDEREEITRVTDAALDLINSTLPEVYKAINRLVGCIAFYKSQSRVHMGGTVSSAIGLIWLDPSTQKPWSIAFYAEQIVHEFIHTSLFYADLVHGMFRDPSRLSEAKVMSAIRRQMRDYDTSLHAAYVSAGLVTFHARAGYSREPWLWQNHWRGV</sequence>
<protein>
    <submittedName>
        <fullName evidence="1">Uncharacterized protein</fullName>
    </submittedName>
</protein>
<name>A0AA88YIF3_PINIB</name>
<keyword evidence="2" id="KW-1185">Reference proteome</keyword>
<evidence type="ECO:0000313" key="2">
    <source>
        <dbReference type="Proteomes" id="UP001186944"/>
    </source>
</evidence>
<dbReference type="AlphaFoldDB" id="A0AA88YIF3"/>
<proteinExistence type="predicted"/>
<dbReference type="InterPro" id="IPR026337">
    <property type="entry name" value="AKG_HExxH"/>
</dbReference>
<dbReference type="NCBIfam" id="TIGR04267">
    <property type="entry name" value="mod_HExxH"/>
    <property type="match status" value="1"/>
</dbReference>
<evidence type="ECO:0000313" key="1">
    <source>
        <dbReference type="EMBL" id="KAK3102281.1"/>
    </source>
</evidence>
<gene>
    <name evidence="1" type="ORF">FSP39_010185</name>
</gene>
<organism evidence="1 2">
    <name type="scientific">Pinctada imbricata</name>
    <name type="common">Atlantic pearl-oyster</name>
    <name type="synonym">Pinctada martensii</name>
    <dbReference type="NCBI Taxonomy" id="66713"/>
    <lineage>
        <taxon>Eukaryota</taxon>
        <taxon>Metazoa</taxon>
        <taxon>Spiralia</taxon>
        <taxon>Lophotrochozoa</taxon>
        <taxon>Mollusca</taxon>
        <taxon>Bivalvia</taxon>
        <taxon>Autobranchia</taxon>
        <taxon>Pteriomorphia</taxon>
        <taxon>Pterioida</taxon>
        <taxon>Pterioidea</taxon>
        <taxon>Pteriidae</taxon>
        <taxon>Pinctada</taxon>
    </lineage>
</organism>
<accession>A0AA88YIF3</accession>
<dbReference type="Proteomes" id="UP001186944">
    <property type="component" value="Unassembled WGS sequence"/>
</dbReference>
<comment type="caution">
    <text evidence="1">The sequence shown here is derived from an EMBL/GenBank/DDBJ whole genome shotgun (WGS) entry which is preliminary data.</text>
</comment>
<reference evidence="1" key="1">
    <citation type="submission" date="2019-08" db="EMBL/GenBank/DDBJ databases">
        <title>The improved chromosome-level genome for the pearl oyster Pinctada fucata martensii using PacBio sequencing and Hi-C.</title>
        <authorList>
            <person name="Zheng Z."/>
        </authorList>
    </citation>
    <scope>NUCLEOTIDE SEQUENCE</scope>
    <source>
        <strain evidence="1">ZZ-2019</strain>
        <tissue evidence="1">Adductor muscle</tissue>
    </source>
</reference>